<dbReference type="SUPFAM" id="SSF81901">
    <property type="entry name" value="HCP-like"/>
    <property type="match status" value="1"/>
</dbReference>
<protein>
    <submittedName>
        <fullName evidence="6">Pentatricopeptide repeat-containing protein At1g79540</fullName>
    </submittedName>
</protein>
<keyword evidence="5" id="KW-1185">Reference proteome</keyword>
<feature type="repeat" description="PPR" evidence="3">
    <location>
        <begin position="440"/>
        <end position="474"/>
    </location>
</feature>
<dbReference type="EnsemblPlants" id="MELO3C019605.2.1">
    <property type="protein sequence ID" value="MELO3C019605.2.1"/>
    <property type="gene ID" value="MELO3C019605.2"/>
</dbReference>
<evidence type="ECO:0000256" key="3">
    <source>
        <dbReference type="PROSITE-ProRule" id="PRU00708"/>
    </source>
</evidence>
<feature type="repeat" description="PPR" evidence="3">
    <location>
        <begin position="488"/>
        <end position="522"/>
    </location>
</feature>
<dbReference type="Pfam" id="PF13041">
    <property type="entry name" value="PPR_2"/>
    <property type="match status" value="5"/>
</dbReference>
<feature type="repeat" description="PPR" evidence="3">
    <location>
        <begin position="405"/>
        <end position="439"/>
    </location>
</feature>
<dbReference type="GeneID" id="103496265"/>
<dbReference type="PROSITE" id="PS51375">
    <property type="entry name" value="PPR"/>
    <property type="match status" value="11"/>
</dbReference>
<dbReference type="KEGG" id="cmo:103496265"/>
<feature type="repeat" description="PPR" evidence="3">
    <location>
        <begin position="335"/>
        <end position="369"/>
    </location>
</feature>
<dbReference type="InParanoid" id="A0A1S3C3I5"/>
<evidence type="ECO:0000313" key="5">
    <source>
        <dbReference type="Proteomes" id="UP001652600"/>
    </source>
</evidence>
<feature type="repeat" description="PPR" evidence="3">
    <location>
        <begin position="523"/>
        <end position="557"/>
    </location>
</feature>
<dbReference type="eggNOG" id="KOG4197">
    <property type="taxonomic scope" value="Eukaryota"/>
</dbReference>
<dbReference type="Pfam" id="PF01535">
    <property type="entry name" value="PPR"/>
    <property type="match status" value="3"/>
</dbReference>
<dbReference type="PANTHER" id="PTHR46128">
    <property type="entry name" value="MITOCHONDRIAL GROUP I INTRON SPLICING FACTOR CCM1"/>
    <property type="match status" value="1"/>
</dbReference>
<feature type="repeat" description="PPR" evidence="3">
    <location>
        <begin position="370"/>
        <end position="404"/>
    </location>
</feature>
<evidence type="ECO:0000256" key="1">
    <source>
        <dbReference type="ARBA" id="ARBA00007626"/>
    </source>
</evidence>
<dbReference type="Proteomes" id="UP001652600">
    <property type="component" value="Chromosome 11"/>
</dbReference>
<dbReference type="NCBIfam" id="TIGR00756">
    <property type="entry name" value="PPR"/>
    <property type="match status" value="9"/>
</dbReference>
<dbReference type="InterPro" id="IPR011990">
    <property type="entry name" value="TPR-like_helical_dom_sf"/>
</dbReference>
<dbReference type="InterPro" id="IPR002885">
    <property type="entry name" value="PPR_rpt"/>
</dbReference>
<feature type="repeat" description="PPR" evidence="3">
    <location>
        <begin position="558"/>
        <end position="592"/>
    </location>
</feature>
<dbReference type="SMR" id="A0A1S3C3I5"/>
<feature type="repeat" description="PPR" evidence="3">
    <location>
        <begin position="265"/>
        <end position="299"/>
    </location>
</feature>
<evidence type="ECO:0000313" key="4">
    <source>
        <dbReference type="EnsemblPlants" id="MELO3C019605.2.1"/>
    </source>
</evidence>
<sequence length="806" mass="92547">MKLRPNLFRPIIIHVVPKPPLFQSYHSRTNPIGTSIEVSTIIETVDPMEDGLKVISSRITSYIITSVLRKQPNTLLGFRLFIWSLESSHFRWRALKHLIIDKLIKDNAFELYWKVLQELKESAIEISSDAFSVLIEAYSEAGMEEKAVESFGLMRDFDCKPNLFAFNLILRFLVRKEAFLLALAVYNQMLKCNLNPDVDTYGILIHGFCQTCKTQDALVLFDEMTGRGILPNKIIYTIVLSGLCRAKKILDAQRLFSMMGARRRDLRTYNVLLNGFCKLGYLDEAFTLLQQLIKDGHNLEVDGYGCLINGLFRARRYEEAHKWYRKMLRENIKPDVILYTIMIQGLSQEGRVTNAVTLLGEMKERGLRPDTICYNALIKGFCDIGYLDKAQSLRLEISNHGCFPTNHTYSILICGMCKSGLITEAQHIFKEMEKLGCLPSVVTFNSLINGLCKASRLEEARLLFYQMEIVRKPSLFLRLSQGTDKVLDIASLQVMMEQLCESGLILKAYKLLMQLVDSGVLPDIRTYNILINGFCKFENINGAFKLFKEMQTRGHMPDSVTYGTLIDGLYRVGRNEDALGIFRQMEKKGCVPDSSTYRTIMTWLCREKNIPLTLSVWMKYLRNFRGWEDEKVRVVEESFDNEELQTAIRRLLEMDVKSKNFDVAPYTIFLIGLCKAKRVSEAFAIFSVFKDFKMNISSASCVKLICGLCAVEKLELAVDVFLFTLERFFVMPPICNRLLCHLLDLDRKDDALFLANRLEASGYDLGAHLYYRTKLLLHDHLESLQAKAFMPKYMPLLSTHSQELPK</sequence>
<reference evidence="4" key="1">
    <citation type="submission" date="2023-03" db="UniProtKB">
        <authorList>
            <consortium name="EnsemblPlants"/>
        </authorList>
    </citation>
    <scope>IDENTIFICATION</scope>
</reference>
<dbReference type="RefSeq" id="XP_008456271.1">
    <property type="nucleotide sequence ID" value="XM_008458049.2"/>
</dbReference>
<dbReference type="Pfam" id="PF12854">
    <property type="entry name" value="PPR_1"/>
    <property type="match status" value="1"/>
</dbReference>
<comment type="similarity">
    <text evidence="1">Belongs to the PPR family. P subfamily.</text>
</comment>
<keyword evidence="2" id="KW-0677">Repeat</keyword>
<reference evidence="6" key="2">
    <citation type="submission" date="2025-04" db="UniProtKB">
        <authorList>
            <consortium name="RefSeq"/>
        </authorList>
    </citation>
    <scope>IDENTIFICATION</scope>
</reference>
<dbReference type="OrthoDB" id="185373at2759"/>
<dbReference type="PANTHER" id="PTHR46128:SF51">
    <property type="entry name" value="PENTACOTRIPEPTIDE-REPEAT REGION OF PRORP DOMAIN-CONTAINING PROTEIN"/>
    <property type="match status" value="1"/>
</dbReference>
<dbReference type="Gramene" id="MELO3C019605.2.1">
    <property type="protein sequence ID" value="MELO3C019605.2.1"/>
    <property type="gene ID" value="MELO3C019605.2"/>
</dbReference>
<organism evidence="5 6">
    <name type="scientific">Cucumis melo</name>
    <name type="common">Muskmelon</name>
    <dbReference type="NCBI Taxonomy" id="3656"/>
    <lineage>
        <taxon>Eukaryota</taxon>
        <taxon>Viridiplantae</taxon>
        <taxon>Streptophyta</taxon>
        <taxon>Embryophyta</taxon>
        <taxon>Tracheophyta</taxon>
        <taxon>Spermatophyta</taxon>
        <taxon>Magnoliopsida</taxon>
        <taxon>eudicotyledons</taxon>
        <taxon>Gunneridae</taxon>
        <taxon>Pentapetalae</taxon>
        <taxon>rosids</taxon>
        <taxon>fabids</taxon>
        <taxon>Cucurbitales</taxon>
        <taxon>Cucurbitaceae</taxon>
        <taxon>Benincaseae</taxon>
        <taxon>Cucumis</taxon>
    </lineage>
</organism>
<accession>A0A1S3C3I5</accession>
<dbReference type="Gene3D" id="1.25.40.10">
    <property type="entry name" value="Tetratricopeptide repeat domain"/>
    <property type="match status" value="5"/>
</dbReference>
<gene>
    <name evidence="6" type="primary">LOC103496265</name>
    <name evidence="4" type="synonym">103496265</name>
</gene>
<evidence type="ECO:0000256" key="2">
    <source>
        <dbReference type="ARBA" id="ARBA00022737"/>
    </source>
</evidence>
<feature type="repeat" description="PPR" evidence="3">
    <location>
        <begin position="300"/>
        <end position="334"/>
    </location>
</feature>
<proteinExistence type="inferred from homology"/>
<name>A0A1S3C3I5_CUCME</name>
<evidence type="ECO:0000313" key="6">
    <source>
        <dbReference type="RefSeq" id="XP_008456271.1"/>
    </source>
</evidence>
<dbReference type="AlphaFoldDB" id="A0A1S3C3I5"/>
<feature type="repeat" description="PPR" evidence="3">
    <location>
        <begin position="127"/>
        <end position="161"/>
    </location>
</feature>
<dbReference type="InterPro" id="IPR050872">
    <property type="entry name" value="PPR_P_subfamily"/>
</dbReference>
<feature type="repeat" description="PPR" evidence="3">
    <location>
        <begin position="197"/>
        <end position="231"/>
    </location>
</feature>